<dbReference type="CDD" id="cd05379">
    <property type="entry name" value="CAP_bacterial"/>
    <property type="match status" value="1"/>
</dbReference>
<dbReference type="InterPro" id="IPR014258">
    <property type="entry name" value="CAP_domain_YkwD-like"/>
</dbReference>
<dbReference type="RefSeq" id="WP_079488987.1">
    <property type="nucleotide sequence ID" value="NZ_FUZT01000001.1"/>
</dbReference>
<accession>A0A1T5IIY2</accession>
<dbReference type="EMBL" id="FUZT01000001">
    <property type="protein sequence ID" value="SKC38992.1"/>
    <property type="molecule type" value="Genomic_DNA"/>
</dbReference>
<proteinExistence type="predicted"/>
<protein>
    <submittedName>
        <fullName evidence="2">Uncharacterized protein, YkwD family</fullName>
    </submittedName>
</protein>
<dbReference type="InterPro" id="IPR014044">
    <property type="entry name" value="CAP_dom"/>
</dbReference>
<name>A0A1T5IIY2_9FIRM</name>
<keyword evidence="3" id="KW-1185">Reference proteome</keyword>
<reference evidence="2 3" key="1">
    <citation type="submission" date="2017-02" db="EMBL/GenBank/DDBJ databases">
        <authorList>
            <person name="Peterson S.W."/>
        </authorList>
    </citation>
    <scope>NUCLEOTIDE SEQUENCE [LARGE SCALE GENOMIC DNA]</scope>
    <source>
        <strain evidence="2 3">M1</strain>
    </source>
</reference>
<organism evidence="2 3">
    <name type="scientific">Maledivibacter halophilus</name>
    <dbReference type="NCBI Taxonomy" id="36842"/>
    <lineage>
        <taxon>Bacteria</taxon>
        <taxon>Bacillati</taxon>
        <taxon>Bacillota</taxon>
        <taxon>Clostridia</taxon>
        <taxon>Peptostreptococcales</taxon>
        <taxon>Caminicellaceae</taxon>
        <taxon>Maledivibacter</taxon>
    </lineage>
</organism>
<dbReference type="Gene3D" id="3.40.33.10">
    <property type="entry name" value="CAP"/>
    <property type="match status" value="1"/>
</dbReference>
<sequence>MKKLKLLILIFSLTLSLAFVGCLRYPQEKPLDPMASSIFQKGNVEKVKVNVESAYIRNGNSENFPVVATVKKDDVLDVAGLVGKWYIIILDNGKIGAIKPEEVTPIVEKPNLQGQKSNIKKLTPNEQEMVRLVNAERSKRGLTPLKADLELCDVSRNKSQDMIDNDYFSHYSPTYGSPFEMLKNFGIKYIYAGENIAGDPTVKSAHESLMKSEGHKKNILNPNFTHIGVGIKEGSKYGKIFTQIFIGR</sequence>
<gene>
    <name evidence="2" type="ORF">SAMN02194393_00427</name>
</gene>
<dbReference type="InterPro" id="IPR035940">
    <property type="entry name" value="CAP_sf"/>
</dbReference>
<dbReference type="PANTHER" id="PTHR31157:SF1">
    <property type="entry name" value="SCP DOMAIN-CONTAINING PROTEIN"/>
    <property type="match status" value="1"/>
</dbReference>
<evidence type="ECO:0000313" key="3">
    <source>
        <dbReference type="Proteomes" id="UP000190285"/>
    </source>
</evidence>
<dbReference type="Pfam" id="PF00188">
    <property type="entry name" value="CAP"/>
    <property type="match status" value="1"/>
</dbReference>
<dbReference type="AlphaFoldDB" id="A0A1T5IIY2"/>
<dbReference type="OrthoDB" id="9783944at2"/>
<evidence type="ECO:0000259" key="1">
    <source>
        <dbReference type="Pfam" id="PF00188"/>
    </source>
</evidence>
<dbReference type="SUPFAM" id="SSF55797">
    <property type="entry name" value="PR-1-like"/>
    <property type="match status" value="1"/>
</dbReference>
<dbReference type="PANTHER" id="PTHR31157">
    <property type="entry name" value="SCP DOMAIN-CONTAINING PROTEIN"/>
    <property type="match status" value="1"/>
</dbReference>
<dbReference type="Proteomes" id="UP000190285">
    <property type="component" value="Unassembled WGS sequence"/>
</dbReference>
<feature type="domain" description="SCP" evidence="1">
    <location>
        <begin position="130"/>
        <end position="245"/>
    </location>
</feature>
<dbReference type="PROSITE" id="PS51257">
    <property type="entry name" value="PROKAR_LIPOPROTEIN"/>
    <property type="match status" value="1"/>
</dbReference>
<dbReference type="STRING" id="36842.SAMN02194393_00427"/>
<dbReference type="NCBIfam" id="TIGR02909">
    <property type="entry name" value="spore_YkwD"/>
    <property type="match status" value="1"/>
</dbReference>
<evidence type="ECO:0000313" key="2">
    <source>
        <dbReference type="EMBL" id="SKC38992.1"/>
    </source>
</evidence>